<reference evidence="3 4" key="1">
    <citation type="submission" date="2014-06" db="EMBL/GenBank/DDBJ databases">
        <authorList>
            <person name="Swart Estienne"/>
        </authorList>
    </citation>
    <scope>NUCLEOTIDE SEQUENCE [LARGE SCALE GENOMIC DNA]</scope>
    <source>
        <strain evidence="3 4">130c</strain>
    </source>
</reference>
<evidence type="ECO:0000313" key="3">
    <source>
        <dbReference type="EMBL" id="CDW75471.1"/>
    </source>
</evidence>
<feature type="region of interest" description="Disordered" evidence="1">
    <location>
        <begin position="255"/>
        <end position="278"/>
    </location>
</feature>
<feature type="region of interest" description="Disordered" evidence="1">
    <location>
        <begin position="143"/>
        <end position="216"/>
    </location>
</feature>
<evidence type="ECO:0000313" key="4">
    <source>
        <dbReference type="Proteomes" id="UP000039865"/>
    </source>
</evidence>
<dbReference type="Proteomes" id="UP000039865">
    <property type="component" value="Unassembled WGS sequence"/>
</dbReference>
<dbReference type="InParanoid" id="A0A077ZZW0"/>
<accession>A0A077ZZW0</accession>
<dbReference type="AlphaFoldDB" id="A0A077ZZW0"/>
<evidence type="ECO:0000256" key="2">
    <source>
        <dbReference type="SAM" id="Phobius"/>
    </source>
</evidence>
<keyword evidence="4" id="KW-1185">Reference proteome</keyword>
<name>A0A077ZZW0_STYLE</name>
<feature type="compositionally biased region" description="Low complexity" evidence="1">
    <location>
        <begin position="262"/>
        <end position="277"/>
    </location>
</feature>
<keyword evidence="2" id="KW-0812">Transmembrane</keyword>
<gene>
    <name evidence="3" type="primary">Contig17703.g18817</name>
    <name evidence="3" type="ORF">STYLEM_4461</name>
</gene>
<keyword evidence="2" id="KW-1133">Transmembrane helix</keyword>
<proteinExistence type="predicted"/>
<dbReference type="EMBL" id="CCKQ01004322">
    <property type="protein sequence ID" value="CDW75471.1"/>
    <property type="molecule type" value="Genomic_DNA"/>
</dbReference>
<organism evidence="3 4">
    <name type="scientific">Stylonychia lemnae</name>
    <name type="common">Ciliate</name>
    <dbReference type="NCBI Taxonomy" id="5949"/>
    <lineage>
        <taxon>Eukaryota</taxon>
        <taxon>Sar</taxon>
        <taxon>Alveolata</taxon>
        <taxon>Ciliophora</taxon>
        <taxon>Intramacronucleata</taxon>
        <taxon>Spirotrichea</taxon>
        <taxon>Stichotrichia</taxon>
        <taxon>Sporadotrichida</taxon>
        <taxon>Oxytrichidae</taxon>
        <taxon>Stylonychinae</taxon>
        <taxon>Stylonychia</taxon>
    </lineage>
</organism>
<feature type="compositionally biased region" description="Low complexity" evidence="1">
    <location>
        <begin position="155"/>
        <end position="216"/>
    </location>
</feature>
<evidence type="ECO:0000256" key="1">
    <source>
        <dbReference type="SAM" id="MobiDB-lite"/>
    </source>
</evidence>
<keyword evidence="2" id="KW-0472">Membrane</keyword>
<feature type="transmembrane region" description="Helical" evidence="2">
    <location>
        <begin position="398"/>
        <end position="421"/>
    </location>
</feature>
<protein>
    <submittedName>
        <fullName evidence="3">Uncharacterized protein</fullName>
    </submittedName>
</protein>
<sequence>MYILNSFIIKGKKLSSSVLVIVPQNQNQSKFLQWSGPVCNQECHGYCVSYFPTEGCVKTCGCTPPVALSLASNIFGLNSWEANPAQKAPIVMVALQTTEADISNCISTCNLKCKTENNEKRQSCVTLCVNQCKASYDLSNGNNANTLRPVVSNDTATSNQTNSTAPTSTSTNNPSTQTGASSTTPTKTADTSTANTSTTQATQQTSTTSNQAQTQTNTAQSLIVSGDTSGVISQQASSLVTQNSTTQTVATEIQPIAGTVESNTNTQSDSQTDSQSTAVQQPAIQVLALFENPSQCSPNCIASCGQRSLSTSDQQLTSCFKNDCGCSLEYDSFASDENMIPVAKNFYSYYLQNQRVDSLQALKLGLTSDSHNEKYAQLIREIQPTTKKSYNDMEFTSYQLFIMSFLVIIGSLSIGTTVYFVKKHFFESEESDKLLRYKFIKNYEESESTNSCYHFSKN</sequence>